<name>D5Q1U4_CLODI</name>
<proteinExistence type="predicted"/>
<evidence type="ECO:0000313" key="1">
    <source>
        <dbReference type="EMBL" id="EFH08128.1"/>
    </source>
</evidence>
<dbReference type="EMBL" id="ADNX01000026">
    <property type="protein sequence ID" value="EFH08128.1"/>
    <property type="molecule type" value="Genomic_DNA"/>
</dbReference>
<sequence>MLLYGTNKKTILDRLGHIDIKIAINKYSHVLEEVKKEISENLSKILFK</sequence>
<dbReference type="HOGENOM" id="CLU_027562_41_12_9"/>
<accession>D5Q1U4</accession>
<evidence type="ECO:0000313" key="2">
    <source>
        <dbReference type="Proteomes" id="UP000003227"/>
    </source>
</evidence>
<gene>
    <name evidence="1" type="ORF">HMPREF0220_0876</name>
</gene>
<comment type="caution">
    <text evidence="1">The sequence shown here is derived from an EMBL/GenBank/DDBJ whole genome shotgun (WGS) entry which is preliminary data.</text>
</comment>
<reference evidence="1 2" key="1">
    <citation type="submission" date="2010-05" db="EMBL/GenBank/DDBJ databases">
        <authorList>
            <person name="Qin X."/>
            <person name="Bachman B."/>
            <person name="Battles P."/>
            <person name="Bell A."/>
            <person name="Bess C."/>
            <person name="Bickham C."/>
            <person name="Chaboub L."/>
            <person name="Chen D."/>
            <person name="Coyle M."/>
            <person name="Deiros D.R."/>
            <person name="Dinh H."/>
            <person name="Forbes L."/>
            <person name="Fowler G."/>
            <person name="Francisco L."/>
            <person name="Fu Q."/>
            <person name="Gubbala S."/>
            <person name="Hale W."/>
            <person name="Han Y."/>
            <person name="Hemphill L."/>
            <person name="Highlander S.K."/>
            <person name="Hirani K."/>
            <person name="Hogues M."/>
            <person name="Jackson L."/>
            <person name="Jakkamsetti A."/>
            <person name="Javaid M."/>
            <person name="Jiang H."/>
            <person name="Korchina V."/>
            <person name="Kovar C."/>
            <person name="Lara F."/>
            <person name="Lee S."/>
            <person name="Mata R."/>
            <person name="Mathew T."/>
            <person name="Moen C."/>
            <person name="Morales K."/>
            <person name="Munidasa M."/>
            <person name="Nazareth L."/>
            <person name="Ngo R."/>
            <person name="Nguyen L."/>
            <person name="Okwuonu G."/>
            <person name="Ongeri F."/>
            <person name="Patil S."/>
            <person name="Petrosino J."/>
            <person name="Pham C."/>
            <person name="Pham P."/>
            <person name="Pu L.-L."/>
            <person name="Puazo M."/>
            <person name="Raj R."/>
            <person name="Reid J."/>
            <person name="Rouhana J."/>
            <person name="Saada N."/>
            <person name="Shang Y."/>
            <person name="Simmons D."/>
            <person name="Thornton R."/>
            <person name="Warren J."/>
            <person name="Weissenberger G."/>
            <person name="Zhang J."/>
            <person name="Zhang L."/>
            <person name="Zhou C."/>
            <person name="Zhu D."/>
            <person name="Muzny D."/>
            <person name="Worley K."/>
            <person name="Gibbs R."/>
        </authorList>
    </citation>
    <scope>NUCLEOTIDE SEQUENCE [LARGE SCALE GENOMIC DNA]</scope>
    <source>
        <strain evidence="1 2">NAP08</strain>
    </source>
</reference>
<dbReference type="Proteomes" id="UP000003227">
    <property type="component" value="Unassembled WGS sequence"/>
</dbReference>
<evidence type="ECO:0008006" key="3">
    <source>
        <dbReference type="Google" id="ProtNLM"/>
    </source>
</evidence>
<protein>
    <recommendedName>
        <fullName evidence="3">Tyr recombinase domain-containing protein</fullName>
    </recommendedName>
</protein>
<organism evidence="1 2">
    <name type="scientific">Clostridioides difficile NAP08</name>
    <dbReference type="NCBI Taxonomy" id="525259"/>
    <lineage>
        <taxon>Bacteria</taxon>
        <taxon>Bacillati</taxon>
        <taxon>Bacillota</taxon>
        <taxon>Clostridia</taxon>
        <taxon>Peptostreptococcales</taxon>
        <taxon>Peptostreptococcaceae</taxon>
        <taxon>Clostridioides</taxon>
    </lineage>
</organism>
<dbReference type="AlphaFoldDB" id="D5Q1U4"/>